<gene>
    <name evidence="4" type="ORF">G8O30_12380</name>
</gene>
<feature type="region of interest" description="Disordered" evidence="1">
    <location>
        <begin position="236"/>
        <end position="316"/>
    </location>
</feature>
<protein>
    <submittedName>
        <fullName evidence="4">M23 family metallopeptidase</fullName>
    </submittedName>
</protein>
<dbReference type="Gene3D" id="2.70.70.10">
    <property type="entry name" value="Glucose Permease (Domain IIA)"/>
    <property type="match status" value="1"/>
</dbReference>
<organism evidence="4 5">
    <name type="scientific">Mangrovibacillus cuniculi</name>
    <dbReference type="NCBI Taxonomy" id="2593652"/>
    <lineage>
        <taxon>Bacteria</taxon>
        <taxon>Bacillati</taxon>
        <taxon>Bacillota</taxon>
        <taxon>Bacilli</taxon>
        <taxon>Bacillales</taxon>
        <taxon>Bacillaceae</taxon>
        <taxon>Mangrovibacillus</taxon>
    </lineage>
</organism>
<feature type="compositionally biased region" description="Acidic residues" evidence="1">
    <location>
        <begin position="270"/>
        <end position="316"/>
    </location>
</feature>
<evidence type="ECO:0000313" key="4">
    <source>
        <dbReference type="EMBL" id="QPC47696.1"/>
    </source>
</evidence>
<dbReference type="Pfam" id="PF01551">
    <property type="entry name" value="Peptidase_M23"/>
    <property type="match status" value="1"/>
</dbReference>
<keyword evidence="2" id="KW-1133">Transmembrane helix</keyword>
<dbReference type="InterPro" id="IPR011055">
    <property type="entry name" value="Dup_hybrid_motif"/>
</dbReference>
<feature type="domain" description="M23ase beta-sheet core" evidence="3">
    <location>
        <begin position="121"/>
        <end position="219"/>
    </location>
</feature>
<dbReference type="EMBL" id="CP049742">
    <property type="protein sequence ID" value="QPC47696.1"/>
    <property type="molecule type" value="Genomic_DNA"/>
</dbReference>
<sequence length="316" mass="33633">MMTEVMKMREEKNRTSQKIGNMKKKRWLYPALYLVLAAIAVSGILWYNATGNDVAEQGPNGEELAGQGNEEAVEVNASFETLSLPVLEADAAEIFQGFYDPTADAADQEAALVVFEQQYHQNQGLNIKNAEGTSFEVVAALSGTVAAVQEDALLGNVIEIDHGNGVMTHYSSVTNMEVAAGDMVKKGQPLGSAGTSQFNQEAGTHVHFEVRHNGEAINPETYLNQPLAALLEARAAEEKAEKDAAENTDDNAAGETSEETDAHTGADTNTDSDADAADDTEAEAGDDTDANADDNNADAEADDQADENATESDDQN</sequence>
<proteinExistence type="predicted"/>
<reference evidence="4 5" key="1">
    <citation type="submission" date="2019-07" db="EMBL/GenBank/DDBJ databases">
        <title>Genome sequence of 2 isolates from Red Sea Mangroves.</title>
        <authorList>
            <person name="Sefrji F."/>
            <person name="Michoud G."/>
            <person name="Merlino G."/>
            <person name="Daffonchio D."/>
        </authorList>
    </citation>
    <scope>NUCLEOTIDE SEQUENCE [LARGE SCALE GENOMIC DNA]</scope>
    <source>
        <strain evidence="4 5">R1DC41</strain>
    </source>
</reference>
<dbReference type="GO" id="GO:0004222">
    <property type="term" value="F:metalloendopeptidase activity"/>
    <property type="evidence" value="ECO:0007669"/>
    <property type="project" value="TreeGrafter"/>
</dbReference>
<evidence type="ECO:0000313" key="5">
    <source>
        <dbReference type="Proteomes" id="UP000593626"/>
    </source>
</evidence>
<dbReference type="KEGG" id="mcui:G8O30_12380"/>
<dbReference type="InterPro" id="IPR050570">
    <property type="entry name" value="Cell_wall_metabolism_enzyme"/>
</dbReference>
<accession>A0A7S8CD80</accession>
<dbReference type="PANTHER" id="PTHR21666:SF291">
    <property type="entry name" value="STAGE II SPORULATION PROTEIN Q"/>
    <property type="match status" value="1"/>
</dbReference>
<evidence type="ECO:0000259" key="3">
    <source>
        <dbReference type="Pfam" id="PF01551"/>
    </source>
</evidence>
<dbReference type="SUPFAM" id="SSF51261">
    <property type="entry name" value="Duplicated hybrid motif"/>
    <property type="match status" value="1"/>
</dbReference>
<keyword evidence="2" id="KW-0812">Transmembrane</keyword>
<dbReference type="CDD" id="cd12797">
    <property type="entry name" value="M23_peptidase"/>
    <property type="match status" value="1"/>
</dbReference>
<evidence type="ECO:0000256" key="1">
    <source>
        <dbReference type="SAM" id="MobiDB-lite"/>
    </source>
</evidence>
<feature type="compositionally biased region" description="Basic and acidic residues" evidence="1">
    <location>
        <begin position="236"/>
        <end position="245"/>
    </location>
</feature>
<evidence type="ECO:0000256" key="2">
    <source>
        <dbReference type="SAM" id="Phobius"/>
    </source>
</evidence>
<keyword evidence="2" id="KW-0472">Membrane</keyword>
<name>A0A7S8CD80_9BACI</name>
<dbReference type="Proteomes" id="UP000593626">
    <property type="component" value="Chromosome"/>
</dbReference>
<feature type="transmembrane region" description="Helical" evidence="2">
    <location>
        <begin position="27"/>
        <end position="47"/>
    </location>
</feature>
<dbReference type="AlphaFoldDB" id="A0A7S8CD80"/>
<dbReference type="PANTHER" id="PTHR21666">
    <property type="entry name" value="PEPTIDASE-RELATED"/>
    <property type="match status" value="1"/>
</dbReference>
<keyword evidence="5" id="KW-1185">Reference proteome</keyword>
<dbReference type="InterPro" id="IPR016047">
    <property type="entry name" value="M23ase_b-sheet_dom"/>
</dbReference>